<name>A0A0N1HVU3_9EURO</name>
<keyword evidence="1" id="KW-0732">Signal</keyword>
<evidence type="ECO:0000313" key="3">
    <source>
        <dbReference type="Proteomes" id="UP000038010"/>
    </source>
</evidence>
<dbReference type="GeneID" id="28738387"/>
<evidence type="ECO:0000313" key="2">
    <source>
        <dbReference type="EMBL" id="KPI44056.1"/>
    </source>
</evidence>
<gene>
    <name evidence="2" type="ORF">AB675_6230</name>
</gene>
<reference evidence="2 3" key="1">
    <citation type="submission" date="2015-06" db="EMBL/GenBank/DDBJ databases">
        <title>Draft genome of the ant-associated black yeast Phialophora attae CBS 131958.</title>
        <authorList>
            <person name="Moreno L.F."/>
            <person name="Stielow B.J."/>
            <person name="de Hoog S."/>
            <person name="Vicente V.A."/>
            <person name="Weiss V.A."/>
            <person name="de Vries M."/>
            <person name="Cruz L.M."/>
            <person name="Souza E.M."/>
        </authorList>
    </citation>
    <scope>NUCLEOTIDE SEQUENCE [LARGE SCALE GENOMIC DNA]</scope>
    <source>
        <strain evidence="2 3">CBS 131958</strain>
    </source>
</reference>
<dbReference type="RefSeq" id="XP_018004019.1">
    <property type="nucleotide sequence ID" value="XM_018146507.1"/>
</dbReference>
<feature type="chain" id="PRO_5005873566" evidence="1">
    <location>
        <begin position="17"/>
        <end position="122"/>
    </location>
</feature>
<dbReference type="EMBL" id="LFJN01000004">
    <property type="protein sequence ID" value="KPI44056.1"/>
    <property type="molecule type" value="Genomic_DNA"/>
</dbReference>
<keyword evidence="3" id="KW-1185">Reference proteome</keyword>
<protein>
    <submittedName>
        <fullName evidence="2">Uncharacterized protein</fullName>
    </submittedName>
</protein>
<organism evidence="2 3">
    <name type="scientific">Cyphellophora attinorum</name>
    <dbReference type="NCBI Taxonomy" id="1664694"/>
    <lineage>
        <taxon>Eukaryota</taxon>
        <taxon>Fungi</taxon>
        <taxon>Dikarya</taxon>
        <taxon>Ascomycota</taxon>
        <taxon>Pezizomycotina</taxon>
        <taxon>Eurotiomycetes</taxon>
        <taxon>Chaetothyriomycetidae</taxon>
        <taxon>Chaetothyriales</taxon>
        <taxon>Cyphellophoraceae</taxon>
        <taxon>Cyphellophora</taxon>
    </lineage>
</organism>
<dbReference type="Proteomes" id="UP000038010">
    <property type="component" value="Unassembled WGS sequence"/>
</dbReference>
<dbReference type="VEuPathDB" id="FungiDB:AB675_6230"/>
<dbReference type="AlphaFoldDB" id="A0A0N1HVU3"/>
<sequence>MRAVFALFGLVAAAFASKTVTYTSTVDVTVTSCEAAPTDCGEWEETSVPVEATSTATYWSDAPVAPTSTPVAASTWVDVSAAPSKPVASYTKSAPVADYTGGAATLTGAGVAGFVAVAALLL</sequence>
<comment type="caution">
    <text evidence="2">The sequence shown here is derived from an EMBL/GenBank/DDBJ whole genome shotgun (WGS) entry which is preliminary data.</text>
</comment>
<evidence type="ECO:0000256" key="1">
    <source>
        <dbReference type="SAM" id="SignalP"/>
    </source>
</evidence>
<feature type="signal peptide" evidence="1">
    <location>
        <begin position="1"/>
        <end position="16"/>
    </location>
</feature>
<accession>A0A0N1HVU3</accession>
<proteinExistence type="predicted"/>